<dbReference type="InterPro" id="IPR002939">
    <property type="entry name" value="DnaJ_C"/>
</dbReference>
<keyword evidence="2" id="KW-0732">Signal</keyword>
<comment type="similarity">
    <text evidence="6">Belongs to the peptidase C19 family.</text>
</comment>
<dbReference type="PANTHER" id="PTHR44298">
    <property type="entry name" value="DNAJ HOMOLOG SUBFAMILY B MEMBER 11"/>
    <property type="match status" value="1"/>
</dbReference>
<dbReference type="GO" id="GO:0006457">
    <property type="term" value="P:protein folding"/>
    <property type="evidence" value="ECO:0007669"/>
    <property type="project" value="InterPro"/>
</dbReference>
<dbReference type="PROSITE" id="PS00636">
    <property type="entry name" value="DNAJ_1"/>
    <property type="match status" value="1"/>
</dbReference>
<dbReference type="Gene3D" id="3.90.70.10">
    <property type="entry name" value="Cysteine proteinases"/>
    <property type="match status" value="1"/>
</dbReference>
<feature type="domain" description="USP" evidence="8">
    <location>
        <begin position="548"/>
        <end position="868"/>
    </location>
</feature>
<dbReference type="CDD" id="cd10747">
    <property type="entry name" value="DnaJ_C"/>
    <property type="match status" value="1"/>
</dbReference>
<dbReference type="PROSITE" id="PS00973">
    <property type="entry name" value="USP_2"/>
    <property type="match status" value="1"/>
</dbReference>
<dbReference type="PRINTS" id="PR00625">
    <property type="entry name" value="JDOMAIN"/>
</dbReference>
<dbReference type="InterPro" id="IPR036869">
    <property type="entry name" value="J_dom_sf"/>
</dbReference>
<feature type="domain" description="UBP-type" evidence="9">
    <location>
        <begin position="392"/>
        <end position="519"/>
    </location>
</feature>
<dbReference type="Pfam" id="PF00443">
    <property type="entry name" value="UCH"/>
    <property type="match status" value="1"/>
</dbReference>
<dbReference type="InterPro" id="IPR038765">
    <property type="entry name" value="Papain-like_cys_pep_sf"/>
</dbReference>
<dbReference type="GO" id="GO:0004843">
    <property type="term" value="F:cysteine-type deubiquitinase activity"/>
    <property type="evidence" value="ECO:0007669"/>
    <property type="project" value="UniProtKB-UniRule"/>
</dbReference>
<dbReference type="InterPro" id="IPR001607">
    <property type="entry name" value="Znf_UBP"/>
</dbReference>
<keyword evidence="11" id="KW-1185">Reference proteome</keyword>
<dbReference type="GO" id="GO:0006508">
    <property type="term" value="P:proteolysis"/>
    <property type="evidence" value="ECO:0007669"/>
    <property type="project" value="UniProtKB-KW"/>
</dbReference>
<comment type="caution">
    <text evidence="10">The sequence shown here is derived from an EMBL/GenBank/DDBJ whole genome shotgun (WGS) entry which is preliminary data.</text>
</comment>
<dbReference type="Pfam" id="PF01556">
    <property type="entry name" value="DnaJ_C"/>
    <property type="match status" value="1"/>
</dbReference>
<evidence type="ECO:0000313" key="10">
    <source>
        <dbReference type="EMBL" id="CAJ0605657.1"/>
    </source>
</evidence>
<dbReference type="SUPFAM" id="SSF46565">
    <property type="entry name" value="Chaperone J-domain"/>
    <property type="match status" value="1"/>
</dbReference>
<dbReference type="AlphaFoldDB" id="A0AA36H822"/>
<keyword evidence="6" id="KW-0833">Ubl conjugation pathway</keyword>
<dbReference type="InterPro" id="IPR001394">
    <property type="entry name" value="Peptidase_C19_UCH"/>
</dbReference>
<dbReference type="PANTHER" id="PTHR44298:SF1">
    <property type="entry name" value="DNAJ HOMOLOG SUBFAMILY B MEMBER 11"/>
    <property type="match status" value="1"/>
</dbReference>
<dbReference type="InterPro" id="IPR018200">
    <property type="entry name" value="USP_CS"/>
</dbReference>
<dbReference type="InterPro" id="IPR013083">
    <property type="entry name" value="Znf_RING/FYVE/PHD"/>
</dbReference>
<dbReference type="GO" id="GO:0005783">
    <property type="term" value="C:endoplasmic reticulum"/>
    <property type="evidence" value="ECO:0007669"/>
    <property type="project" value="TreeGrafter"/>
</dbReference>
<dbReference type="GO" id="GO:0008270">
    <property type="term" value="F:zinc ion binding"/>
    <property type="evidence" value="ECO:0007669"/>
    <property type="project" value="UniProtKB-KW"/>
</dbReference>
<keyword evidence="6" id="KW-0788">Thiol protease</keyword>
<evidence type="ECO:0000259" key="7">
    <source>
        <dbReference type="PROSITE" id="PS50076"/>
    </source>
</evidence>
<dbReference type="InterPro" id="IPR008971">
    <property type="entry name" value="HSP40/DnaJ_pept-bd"/>
</dbReference>
<comment type="catalytic activity">
    <reaction evidence="6">
        <text>Thiol-dependent hydrolysis of ester, thioester, amide, peptide and isopeptide bonds formed by the C-terminal Gly of ubiquitin (a 76-residue protein attached to proteins as an intracellular targeting signal).</text>
        <dbReference type="EC" id="3.4.19.12"/>
    </reaction>
</comment>
<reference evidence="10" key="1">
    <citation type="submission" date="2023-07" db="EMBL/GenBank/DDBJ databases">
        <authorList>
            <consortium name="CYATHOMIX"/>
        </authorList>
    </citation>
    <scope>NUCLEOTIDE SEQUENCE</scope>
    <source>
        <strain evidence="10">N/A</strain>
    </source>
</reference>
<dbReference type="Pfam" id="PF00226">
    <property type="entry name" value="DnaJ"/>
    <property type="match status" value="1"/>
</dbReference>
<dbReference type="SUPFAM" id="SSF49493">
    <property type="entry name" value="HSP40/DnaJ peptide-binding domain"/>
    <property type="match status" value="2"/>
</dbReference>
<dbReference type="EMBL" id="CATQJL010000316">
    <property type="protein sequence ID" value="CAJ0605657.1"/>
    <property type="molecule type" value="Genomic_DNA"/>
</dbReference>
<evidence type="ECO:0000259" key="8">
    <source>
        <dbReference type="PROSITE" id="PS50235"/>
    </source>
</evidence>
<evidence type="ECO:0000256" key="2">
    <source>
        <dbReference type="ARBA" id="ARBA00022729"/>
    </source>
</evidence>
<dbReference type="PROSITE" id="PS00972">
    <property type="entry name" value="USP_1"/>
    <property type="match status" value="1"/>
</dbReference>
<dbReference type="SUPFAM" id="SSF54001">
    <property type="entry name" value="Cysteine proteinases"/>
    <property type="match status" value="1"/>
</dbReference>
<dbReference type="GO" id="GO:0051082">
    <property type="term" value="F:unfolded protein binding"/>
    <property type="evidence" value="ECO:0007669"/>
    <property type="project" value="InterPro"/>
</dbReference>
<dbReference type="Gene3D" id="1.10.287.110">
    <property type="entry name" value="DnaJ domain"/>
    <property type="match status" value="1"/>
</dbReference>
<keyword evidence="1" id="KW-0479">Metal-binding</keyword>
<dbReference type="Proteomes" id="UP001176961">
    <property type="component" value="Unassembled WGS sequence"/>
</dbReference>
<dbReference type="SUPFAM" id="SSF57850">
    <property type="entry name" value="RING/U-box"/>
    <property type="match status" value="1"/>
</dbReference>
<evidence type="ECO:0000256" key="6">
    <source>
        <dbReference type="RuleBase" id="RU366025"/>
    </source>
</evidence>
<dbReference type="InterPro" id="IPR051736">
    <property type="entry name" value="DnaJ-B11-like"/>
</dbReference>
<accession>A0AA36H822</accession>
<dbReference type="InterPro" id="IPR018253">
    <property type="entry name" value="DnaJ_domain_CS"/>
</dbReference>
<dbReference type="Gene3D" id="2.60.260.20">
    <property type="entry name" value="Urease metallochaperone UreE, N-terminal domain"/>
    <property type="match status" value="2"/>
</dbReference>
<dbReference type="CDD" id="cd06257">
    <property type="entry name" value="DnaJ"/>
    <property type="match status" value="1"/>
</dbReference>
<dbReference type="GO" id="GO:0016579">
    <property type="term" value="P:protein deubiquitination"/>
    <property type="evidence" value="ECO:0007669"/>
    <property type="project" value="InterPro"/>
</dbReference>
<keyword evidence="6" id="KW-0378">Hydrolase</keyword>
<dbReference type="Gene3D" id="3.30.40.10">
    <property type="entry name" value="Zinc/RING finger domain, C3HC4 (zinc finger)"/>
    <property type="match status" value="1"/>
</dbReference>
<keyword evidence="6" id="KW-0645">Protease</keyword>
<dbReference type="PROSITE" id="PS50076">
    <property type="entry name" value="DNAJ_2"/>
    <property type="match status" value="1"/>
</dbReference>
<sequence length="873" mass="98702">MFTTEIAIKFDLVDPSLLTAPSILALSKLRNLSVKGMNLLSCFTVLVVSTLLDLVECGRDFYKILGVPRNANVNQIKKAYRKLAKELHPDKHPDDELAHEKFQDLGAAYEVLSDKEKRATYDRHGEEGVKKMMGDGGGHDPFASFFGDFFGGGHESTEYERPRGADVVFDLFVTLEEVYVGHFVEVKRKKAVYKQTSGTRKCNCRHEMRTEQIGMGRFQMYQVQVCDECPNVKLVQETRTLEIEVEVGANDGHEQVFVGEGEPHIEGDPGDLKVRINVQKHPRFERKGDDLYTNVTISLQDALNGFKMEILHLDGHKVSIEREKVTWPGARLRKKDEGMPSVTNNNIRGMLYVTFDVEFPRTELSEEQKKVVSELLKQDSVKPKVACIGMSSSCSHMPSAASEKKRLRSWYAVIADKCAFPRTDSYAVTAATMGATHCSECPPEKRMSRLALQMCCSRCSSFLCLTHMKKHLREHRHDFAMSIETGYVYCACCSDFVYNRVLEVMRLGAMNKYRTRLGLCKLVSWNPTDADIKAWDMMTRIGQPAQLRGLLNMGSTCYMNSVLQALVHTPVLRDYFLSDQHNCQRPAGTCLMCTMHQLMQDFHRGDSADPVAPSDVLHIVWEQSQMNMGGQQDAHEFFLAVHDLLHRHYSALASFASSPVTETDGCKCIVHQTFTGKLRSDIICNKCASVSSSTQPFLDVSLIVPPGSTNDQVSIKTCLEMFCAKEDLDRNCERCGCLRATRRMSFKVLPSVIVFHLKRFSPSATGKNSTIVWFELESDMSPFTSAFLDNPSLFDPRTSAGMLSHKNHSYSLFAIVTHIGDSSGAGHYISYVRRNQNKWYRCDDHQIKEVHYGDVVMTEAYLLFYQLTQLRLK</sequence>
<feature type="domain" description="J" evidence="7">
    <location>
        <begin position="60"/>
        <end position="125"/>
    </location>
</feature>
<protein>
    <recommendedName>
        <fullName evidence="6">Ubiquitin carboxyl-terminal hydrolase</fullName>
        <ecNumber evidence="6">3.4.19.12</ecNumber>
    </recommendedName>
</protein>
<dbReference type="GO" id="GO:0051787">
    <property type="term" value="F:misfolded protein binding"/>
    <property type="evidence" value="ECO:0007669"/>
    <property type="project" value="TreeGrafter"/>
</dbReference>
<dbReference type="PROSITE" id="PS50235">
    <property type="entry name" value="USP_3"/>
    <property type="match status" value="1"/>
</dbReference>
<evidence type="ECO:0000256" key="4">
    <source>
        <dbReference type="ARBA" id="ARBA00022833"/>
    </source>
</evidence>
<dbReference type="InterPro" id="IPR001623">
    <property type="entry name" value="DnaJ_domain"/>
</dbReference>
<name>A0AA36H822_CYLNA</name>
<dbReference type="FunFam" id="2.60.260.20:FF:000013">
    <property type="entry name" value="DnaJ subfamily B member 11"/>
    <property type="match status" value="1"/>
</dbReference>
<evidence type="ECO:0000259" key="9">
    <source>
        <dbReference type="PROSITE" id="PS50271"/>
    </source>
</evidence>
<dbReference type="EC" id="3.4.19.12" evidence="6"/>
<gene>
    <name evidence="10" type="ORF">CYNAS_LOCUS17640</name>
</gene>
<evidence type="ECO:0000313" key="11">
    <source>
        <dbReference type="Proteomes" id="UP001176961"/>
    </source>
</evidence>
<evidence type="ECO:0000256" key="3">
    <source>
        <dbReference type="ARBA" id="ARBA00022771"/>
    </source>
</evidence>
<keyword evidence="3 5" id="KW-0863">Zinc-finger</keyword>
<organism evidence="10 11">
    <name type="scientific">Cylicocyclus nassatus</name>
    <name type="common">Nematode worm</name>
    <dbReference type="NCBI Taxonomy" id="53992"/>
    <lineage>
        <taxon>Eukaryota</taxon>
        <taxon>Metazoa</taxon>
        <taxon>Ecdysozoa</taxon>
        <taxon>Nematoda</taxon>
        <taxon>Chromadorea</taxon>
        <taxon>Rhabditida</taxon>
        <taxon>Rhabditina</taxon>
        <taxon>Rhabditomorpha</taxon>
        <taxon>Strongyloidea</taxon>
        <taxon>Strongylidae</taxon>
        <taxon>Cylicocyclus</taxon>
    </lineage>
</organism>
<proteinExistence type="inferred from homology"/>
<evidence type="ECO:0000256" key="5">
    <source>
        <dbReference type="PROSITE-ProRule" id="PRU00502"/>
    </source>
</evidence>
<dbReference type="Pfam" id="PF02148">
    <property type="entry name" value="zf-UBP"/>
    <property type="match status" value="1"/>
</dbReference>
<dbReference type="PROSITE" id="PS50271">
    <property type="entry name" value="ZF_UBP"/>
    <property type="match status" value="1"/>
</dbReference>
<keyword evidence="4" id="KW-0862">Zinc</keyword>
<dbReference type="InterPro" id="IPR028889">
    <property type="entry name" value="USP"/>
</dbReference>
<evidence type="ECO:0000256" key="1">
    <source>
        <dbReference type="ARBA" id="ARBA00022723"/>
    </source>
</evidence>
<dbReference type="SMART" id="SM00271">
    <property type="entry name" value="DnaJ"/>
    <property type="match status" value="1"/>
</dbReference>